<evidence type="ECO:0000313" key="3">
    <source>
        <dbReference type="EMBL" id="EJU05735.1"/>
    </source>
</evidence>
<dbReference type="GeneID" id="63686867"/>
<name>M5GBG9_DACPD</name>
<feature type="compositionally biased region" description="Low complexity" evidence="1">
    <location>
        <begin position="77"/>
        <end position="162"/>
    </location>
</feature>
<dbReference type="STRING" id="1858805.M5GBG9"/>
<feature type="compositionally biased region" description="Low complexity" evidence="1">
    <location>
        <begin position="169"/>
        <end position="218"/>
    </location>
</feature>
<gene>
    <name evidence="3" type="ORF">DACRYDRAFT_20127</name>
</gene>
<dbReference type="OrthoDB" id="2331100at2759"/>
<dbReference type="EMBL" id="JH795856">
    <property type="protein sequence ID" value="EJU05735.1"/>
    <property type="molecule type" value="Genomic_DNA"/>
</dbReference>
<feature type="region of interest" description="Disordered" evidence="1">
    <location>
        <begin position="477"/>
        <end position="501"/>
    </location>
</feature>
<evidence type="ECO:0000256" key="1">
    <source>
        <dbReference type="SAM" id="MobiDB-lite"/>
    </source>
</evidence>
<feature type="chain" id="PRO_5004067736" description="Phytocyanin domain-containing protein" evidence="2">
    <location>
        <begin position="22"/>
        <end position="531"/>
    </location>
</feature>
<dbReference type="Proteomes" id="UP000030653">
    <property type="component" value="Unassembled WGS sequence"/>
</dbReference>
<reference evidence="3 4" key="1">
    <citation type="journal article" date="2012" name="Science">
        <title>The Paleozoic origin of enzymatic lignin decomposition reconstructed from 31 fungal genomes.</title>
        <authorList>
            <person name="Floudas D."/>
            <person name="Binder M."/>
            <person name="Riley R."/>
            <person name="Barry K."/>
            <person name="Blanchette R.A."/>
            <person name="Henrissat B."/>
            <person name="Martinez A.T."/>
            <person name="Otillar R."/>
            <person name="Spatafora J.W."/>
            <person name="Yadav J.S."/>
            <person name="Aerts A."/>
            <person name="Benoit I."/>
            <person name="Boyd A."/>
            <person name="Carlson A."/>
            <person name="Copeland A."/>
            <person name="Coutinho P.M."/>
            <person name="de Vries R.P."/>
            <person name="Ferreira P."/>
            <person name="Findley K."/>
            <person name="Foster B."/>
            <person name="Gaskell J."/>
            <person name="Glotzer D."/>
            <person name="Gorecki P."/>
            <person name="Heitman J."/>
            <person name="Hesse C."/>
            <person name="Hori C."/>
            <person name="Igarashi K."/>
            <person name="Jurgens J.A."/>
            <person name="Kallen N."/>
            <person name="Kersten P."/>
            <person name="Kohler A."/>
            <person name="Kuees U."/>
            <person name="Kumar T.K.A."/>
            <person name="Kuo A."/>
            <person name="LaButti K."/>
            <person name="Larrondo L.F."/>
            <person name="Lindquist E."/>
            <person name="Ling A."/>
            <person name="Lombard V."/>
            <person name="Lucas S."/>
            <person name="Lundell T."/>
            <person name="Martin R."/>
            <person name="McLaughlin D.J."/>
            <person name="Morgenstern I."/>
            <person name="Morin E."/>
            <person name="Murat C."/>
            <person name="Nagy L.G."/>
            <person name="Nolan M."/>
            <person name="Ohm R.A."/>
            <person name="Patyshakuliyeva A."/>
            <person name="Rokas A."/>
            <person name="Ruiz-Duenas F.J."/>
            <person name="Sabat G."/>
            <person name="Salamov A."/>
            <person name="Samejima M."/>
            <person name="Schmutz J."/>
            <person name="Slot J.C."/>
            <person name="St John F."/>
            <person name="Stenlid J."/>
            <person name="Sun H."/>
            <person name="Sun S."/>
            <person name="Syed K."/>
            <person name="Tsang A."/>
            <person name="Wiebenga A."/>
            <person name="Young D."/>
            <person name="Pisabarro A."/>
            <person name="Eastwood D.C."/>
            <person name="Martin F."/>
            <person name="Cullen D."/>
            <person name="Grigoriev I.V."/>
            <person name="Hibbett D.S."/>
        </authorList>
    </citation>
    <scope>NUCLEOTIDE SEQUENCE [LARGE SCALE GENOMIC DNA]</scope>
    <source>
        <strain evidence="3 4">DJM-731 SS1</strain>
    </source>
</reference>
<dbReference type="PANTHER" id="PTHR34883:SF17">
    <property type="entry name" value="CUPREDOXIN"/>
    <property type="match status" value="1"/>
</dbReference>
<feature type="compositionally biased region" description="Low complexity" evidence="1">
    <location>
        <begin position="482"/>
        <end position="501"/>
    </location>
</feature>
<dbReference type="CDD" id="cd00920">
    <property type="entry name" value="Cupredoxin"/>
    <property type="match status" value="1"/>
</dbReference>
<feature type="region of interest" description="Disordered" evidence="1">
    <location>
        <begin position="77"/>
        <end position="218"/>
    </location>
</feature>
<dbReference type="SUPFAM" id="SSF49503">
    <property type="entry name" value="Cupredoxins"/>
    <property type="match status" value="1"/>
</dbReference>
<sequence>MVILTTPLLTAIAVLSAVTSAAPSQRLKRDSSINEPAFSAPNGVIESAAAAPSPVSAGSSYGPNSYGSSSSNNWNSGNYNSDSSNNNWNQASSNNNYGSNNNNNYGSSSNNWDQGSNNNNNNNWNQGPSSNNNNWNQGSNNWDSSSSDTWSSTSSADNSWQTPANNSWQSPADDSAQSTSTTTWVATSTVEAASATQTWSSSDNSGNSWGDSSNSYGSGSSNWGSDYNNCVSQCQAQWGLPPPSTTAPPSYGGSGSSGSWNGGSGSGSAVTHTVVVAPTQGVLRYIPFSINASVGDTISWQWHAGPHTVTKSSESLPCNKTMDNPFASGSQNASFVFNQLINDTDPVFYYCGVPGHCAKGMFGIVNAPSTIDVSTNLESQILAQAANNPTMSAMVAMVNNMTMGTSAYNWGASMDMSSVPPENQQSFIENVMYTRLFYAANNGSLESGLGAYSPSGALVWPTDLSTLMASANVGAGTPDNTSSSAAPGASPSSGASSNAYGSMSTSGANHRMAYSGGFLAVAAIVAGAFLA</sequence>
<evidence type="ECO:0008006" key="5">
    <source>
        <dbReference type="Google" id="ProtNLM"/>
    </source>
</evidence>
<keyword evidence="2" id="KW-0732">Signal</keyword>
<dbReference type="RefSeq" id="XP_040632629.1">
    <property type="nucleotide sequence ID" value="XM_040771805.1"/>
</dbReference>
<proteinExistence type="predicted"/>
<dbReference type="Gene3D" id="2.60.40.420">
    <property type="entry name" value="Cupredoxins - blue copper proteins"/>
    <property type="match status" value="1"/>
</dbReference>
<accession>M5GBG9</accession>
<feature type="compositionally biased region" description="Gly residues" evidence="1">
    <location>
        <begin position="252"/>
        <end position="266"/>
    </location>
</feature>
<protein>
    <recommendedName>
        <fullName evidence="5">Phytocyanin domain-containing protein</fullName>
    </recommendedName>
</protein>
<organism evidence="3 4">
    <name type="scientific">Dacryopinax primogenitus (strain DJM 731)</name>
    <name type="common">Brown rot fungus</name>
    <dbReference type="NCBI Taxonomy" id="1858805"/>
    <lineage>
        <taxon>Eukaryota</taxon>
        <taxon>Fungi</taxon>
        <taxon>Dikarya</taxon>
        <taxon>Basidiomycota</taxon>
        <taxon>Agaricomycotina</taxon>
        <taxon>Dacrymycetes</taxon>
        <taxon>Dacrymycetales</taxon>
        <taxon>Dacrymycetaceae</taxon>
        <taxon>Dacryopinax</taxon>
    </lineage>
</organism>
<dbReference type="InterPro" id="IPR052953">
    <property type="entry name" value="Ser-rich/MCO-related"/>
</dbReference>
<feature type="region of interest" description="Disordered" evidence="1">
    <location>
        <begin position="239"/>
        <end position="269"/>
    </location>
</feature>
<evidence type="ECO:0000313" key="4">
    <source>
        <dbReference type="Proteomes" id="UP000030653"/>
    </source>
</evidence>
<feature type="signal peptide" evidence="2">
    <location>
        <begin position="1"/>
        <end position="21"/>
    </location>
</feature>
<dbReference type="HOGENOM" id="CLU_038599_0_0_1"/>
<dbReference type="AlphaFoldDB" id="M5GBG9"/>
<keyword evidence="4" id="KW-1185">Reference proteome</keyword>
<evidence type="ECO:0000256" key="2">
    <source>
        <dbReference type="SAM" id="SignalP"/>
    </source>
</evidence>
<dbReference type="PANTHER" id="PTHR34883">
    <property type="entry name" value="SERINE-RICH PROTEIN, PUTATIVE-RELATED-RELATED"/>
    <property type="match status" value="1"/>
</dbReference>
<dbReference type="InterPro" id="IPR008972">
    <property type="entry name" value="Cupredoxin"/>
</dbReference>